<evidence type="ECO:0000313" key="7">
    <source>
        <dbReference type="Proteomes" id="UP001295444"/>
    </source>
</evidence>
<evidence type="ECO:0000256" key="1">
    <source>
        <dbReference type="ARBA" id="ARBA00022737"/>
    </source>
</evidence>
<feature type="repeat" description="ANK" evidence="3">
    <location>
        <begin position="264"/>
        <end position="296"/>
    </location>
</feature>
<dbReference type="AlphaFoldDB" id="A0AAD1WKH6"/>
<dbReference type="InterPro" id="IPR001315">
    <property type="entry name" value="CARD"/>
</dbReference>
<dbReference type="Pfam" id="PF12796">
    <property type="entry name" value="Ank_2"/>
    <property type="match status" value="5"/>
</dbReference>
<feature type="compositionally biased region" description="Basic and acidic residues" evidence="4">
    <location>
        <begin position="172"/>
        <end position="186"/>
    </location>
</feature>
<dbReference type="SMART" id="SM00248">
    <property type="entry name" value="ANK"/>
    <property type="match status" value="16"/>
</dbReference>
<dbReference type="InterPro" id="IPR011029">
    <property type="entry name" value="DEATH-like_dom_sf"/>
</dbReference>
<dbReference type="Pfam" id="PF00619">
    <property type="entry name" value="CARD"/>
    <property type="match status" value="1"/>
</dbReference>
<keyword evidence="2 3" id="KW-0040">ANK repeat</keyword>
<evidence type="ECO:0000313" key="6">
    <source>
        <dbReference type="EMBL" id="CAH2311159.1"/>
    </source>
</evidence>
<feature type="repeat" description="ANK" evidence="3">
    <location>
        <begin position="616"/>
        <end position="648"/>
    </location>
</feature>
<sequence>MTVSQKEHSSLKMSTIAVTHLPAIQSTNLFINPYAIEVLKNKKEELVEGIKNPDLLLNWLVDNGIFPMDKKVAMSYYRTRTEKNSRMLDILVSKGERACRLFFYPCLKLIEPEIYNSVKQYVSNVNDYVGDGKRQLVGYLLERDKEDLKRPVIEKVVKPAYKETLPKIKKVPEKVSEVPRPKEKPRSLPQSPKEPTTKMGSLSMFDAAIKGNLSLLEEILKGSNVNAVNSSNETLLHVAAANGHIPVIEFLISKGAKVEARDNNNRTPLHRAAENGHVEAVKVLLKAGANIYNLDDGKQTPVHLAAQNNHQKVLQVFLEEEAKRYKNRRNFLHMAAIKDDSKLVMMLLKNGAQVDAIDEKNQTALFHAVSSQHEATVKVLLEHGALIDSNIIDIAFKTNNEKIFGLLLEYSKGLSPDTMISAMFKAVKLNLYGIINALIDKGTDVNATNDLNYTPLLLAAELGKSEAAQAVIEKGADLDVRTPNLNTALHLAVQGGDVSITKLLIRKGININITGPGDQTPIHVAAFHNRQELIDILIEAGADVNVVTKELVTPLHIASQRGNLDLAQRLIHHKAKVNVKDKHSRTPLHIATEGGGAAMVQLLLNNKADPNAADKDKKTPLHFAAILGEAEMVEAMLKNHGRFAAKDMDGCTPLHYAAVAGSTDMVRALLKAGKSKNVDDKNVWRKTPLHQAAEHGHSDVINMLLSNGAAINPLDSNRDTPLHCACKAGHFTSVQTLVGWTQGEKANLQATNSLKKTPLQVAESENTDGHQNITTFLKKKMHLIK</sequence>
<feature type="compositionally biased region" description="Polar residues" evidence="4">
    <location>
        <begin position="188"/>
        <end position="199"/>
    </location>
</feature>
<protein>
    <submittedName>
        <fullName evidence="6">Ankyrin-3-like</fullName>
    </submittedName>
</protein>
<dbReference type="Proteomes" id="UP001295444">
    <property type="component" value="Chromosome 08"/>
</dbReference>
<keyword evidence="7" id="KW-1185">Reference proteome</keyword>
<feature type="repeat" description="ANK" evidence="3">
    <location>
        <begin position="327"/>
        <end position="359"/>
    </location>
</feature>
<dbReference type="EMBL" id="OW240919">
    <property type="protein sequence ID" value="CAH2311159.1"/>
    <property type="molecule type" value="Genomic_DNA"/>
</dbReference>
<accession>A0AAD1WKH6</accession>
<dbReference type="PANTHER" id="PTHR24123">
    <property type="entry name" value="ANKYRIN REPEAT-CONTAINING"/>
    <property type="match status" value="1"/>
</dbReference>
<name>A0AAD1WKH6_PELCU</name>
<feature type="repeat" description="ANK" evidence="3">
    <location>
        <begin position="550"/>
        <end position="582"/>
    </location>
</feature>
<evidence type="ECO:0000256" key="3">
    <source>
        <dbReference type="PROSITE-ProRule" id="PRU00023"/>
    </source>
</evidence>
<feature type="region of interest" description="Disordered" evidence="4">
    <location>
        <begin position="172"/>
        <end position="199"/>
    </location>
</feature>
<dbReference type="InterPro" id="IPR002110">
    <property type="entry name" value="Ankyrin_rpt"/>
</dbReference>
<proteinExistence type="predicted"/>
<feature type="repeat" description="ANK" evidence="3">
    <location>
        <begin position="517"/>
        <end position="549"/>
    </location>
</feature>
<feature type="repeat" description="ANK" evidence="3">
    <location>
        <begin position="231"/>
        <end position="263"/>
    </location>
</feature>
<feature type="repeat" description="ANK" evidence="3">
    <location>
        <begin position="583"/>
        <end position="615"/>
    </location>
</feature>
<reference evidence="6" key="1">
    <citation type="submission" date="2022-03" db="EMBL/GenBank/DDBJ databases">
        <authorList>
            <person name="Alioto T."/>
            <person name="Alioto T."/>
            <person name="Gomez Garrido J."/>
        </authorList>
    </citation>
    <scope>NUCLEOTIDE SEQUENCE</scope>
</reference>
<dbReference type="Gene3D" id="1.25.40.20">
    <property type="entry name" value="Ankyrin repeat-containing domain"/>
    <property type="match status" value="7"/>
</dbReference>
<evidence type="ECO:0000256" key="4">
    <source>
        <dbReference type="SAM" id="MobiDB-lite"/>
    </source>
</evidence>
<dbReference type="PRINTS" id="PR01415">
    <property type="entry name" value="ANKYRIN"/>
</dbReference>
<evidence type="ECO:0000259" key="5">
    <source>
        <dbReference type="PROSITE" id="PS50209"/>
    </source>
</evidence>
<dbReference type="Pfam" id="PF00023">
    <property type="entry name" value="Ank"/>
    <property type="match status" value="2"/>
</dbReference>
<dbReference type="InterPro" id="IPR036770">
    <property type="entry name" value="Ankyrin_rpt-contain_sf"/>
</dbReference>
<dbReference type="PROSITE" id="PS50088">
    <property type="entry name" value="ANK_REPEAT"/>
    <property type="match status" value="11"/>
</dbReference>
<keyword evidence="1" id="KW-0677">Repeat</keyword>
<organism evidence="6 7">
    <name type="scientific">Pelobates cultripes</name>
    <name type="common">Western spadefoot toad</name>
    <dbReference type="NCBI Taxonomy" id="61616"/>
    <lineage>
        <taxon>Eukaryota</taxon>
        <taxon>Metazoa</taxon>
        <taxon>Chordata</taxon>
        <taxon>Craniata</taxon>
        <taxon>Vertebrata</taxon>
        <taxon>Euteleostomi</taxon>
        <taxon>Amphibia</taxon>
        <taxon>Batrachia</taxon>
        <taxon>Anura</taxon>
        <taxon>Pelobatoidea</taxon>
        <taxon>Pelobatidae</taxon>
        <taxon>Pelobates</taxon>
    </lineage>
</organism>
<dbReference type="Gene3D" id="1.10.533.10">
    <property type="entry name" value="Death Domain, Fas"/>
    <property type="match status" value="1"/>
</dbReference>
<dbReference type="PROSITE" id="PS50209">
    <property type="entry name" value="CARD"/>
    <property type="match status" value="1"/>
</dbReference>
<dbReference type="GO" id="GO:0042981">
    <property type="term" value="P:regulation of apoptotic process"/>
    <property type="evidence" value="ECO:0007669"/>
    <property type="project" value="InterPro"/>
</dbReference>
<feature type="repeat" description="ANK" evidence="3">
    <location>
        <begin position="451"/>
        <end position="483"/>
    </location>
</feature>
<feature type="domain" description="CARD" evidence="5">
    <location>
        <begin position="31"/>
        <end position="103"/>
    </location>
</feature>
<dbReference type="SUPFAM" id="SSF47986">
    <property type="entry name" value="DEATH domain"/>
    <property type="match status" value="1"/>
</dbReference>
<dbReference type="CDD" id="cd01671">
    <property type="entry name" value="CARD"/>
    <property type="match status" value="1"/>
</dbReference>
<evidence type="ECO:0000256" key="2">
    <source>
        <dbReference type="ARBA" id="ARBA00023043"/>
    </source>
</evidence>
<dbReference type="SUPFAM" id="SSF48403">
    <property type="entry name" value="Ankyrin repeat"/>
    <property type="match status" value="2"/>
</dbReference>
<dbReference type="PROSITE" id="PS50297">
    <property type="entry name" value="ANK_REP_REGION"/>
    <property type="match status" value="11"/>
</dbReference>
<dbReference type="PANTHER" id="PTHR24123:SF33">
    <property type="entry name" value="PROTEIN HOS4"/>
    <property type="match status" value="1"/>
</dbReference>
<gene>
    <name evidence="6" type="ORF">PECUL_23A043640</name>
</gene>
<feature type="repeat" description="ANK" evidence="3">
    <location>
        <begin position="649"/>
        <end position="681"/>
    </location>
</feature>
<feature type="repeat" description="ANK" evidence="3">
    <location>
        <begin position="684"/>
        <end position="716"/>
    </location>
</feature>
<dbReference type="InterPro" id="IPR051165">
    <property type="entry name" value="Multifunctional_ANK_Repeat"/>
</dbReference>
<feature type="repeat" description="ANK" evidence="3">
    <location>
        <begin position="484"/>
        <end position="516"/>
    </location>
</feature>